<feature type="compositionally biased region" description="Polar residues" evidence="1">
    <location>
        <begin position="32"/>
        <end position="49"/>
    </location>
</feature>
<feature type="region of interest" description="Disordered" evidence="1">
    <location>
        <begin position="326"/>
        <end position="345"/>
    </location>
</feature>
<keyword evidence="3" id="KW-1185">Reference proteome</keyword>
<dbReference type="AlphaFoldDB" id="A0A9D4K0V6"/>
<name>A0A9D4K0V6_DREPO</name>
<evidence type="ECO:0000256" key="1">
    <source>
        <dbReference type="SAM" id="MobiDB-lite"/>
    </source>
</evidence>
<dbReference type="Proteomes" id="UP000828390">
    <property type="component" value="Unassembled WGS sequence"/>
</dbReference>
<reference evidence="2" key="2">
    <citation type="submission" date="2020-11" db="EMBL/GenBank/DDBJ databases">
        <authorList>
            <person name="McCartney M.A."/>
            <person name="Auch B."/>
            <person name="Kono T."/>
            <person name="Mallez S."/>
            <person name="Becker A."/>
            <person name="Gohl D.M."/>
            <person name="Silverstein K.A.T."/>
            <person name="Koren S."/>
            <person name="Bechman K.B."/>
            <person name="Herman A."/>
            <person name="Abrahante J.E."/>
            <person name="Garbe J."/>
        </authorList>
    </citation>
    <scope>NUCLEOTIDE SEQUENCE</scope>
    <source>
        <strain evidence="2">Duluth1</strain>
        <tissue evidence="2">Whole animal</tissue>
    </source>
</reference>
<organism evidence="2 3">
    <name type="scientific">Dreissena polymorpha</name>
    <name type="common">Zebra mussel</name>
    <name type="synonym">Mytilus polymorpha</name>
    <dbReference type="NCBI Taxonomy" id="45954"/>
    <lineage>
        <taxon>Eukaryota</taxon>
        <taxon>Metazoa</taxon>
        <taxon>Spiralia</taxon>
        <taxon>Lophotrochozoa</taxon>
        <taxon>Mollusca</taxon>
        <taxon>Bivalvia</taxon>
        <taxon>Autobranchia</taxon>
        <taxon>Heteroconchia</taxon>
        <taxon>Euheterodonta</taxon>
        <taxon>Imparidentia</taxon>
        <taxon>Neoheterodontei</taxon>
        <taxon>Myida</taxon>
        <taxon>Dreissenoidea</taxon>
        <taxon>Dreissenidae</taxon>
        <taxon>Dreissena</taxon>
    </lineage>
</organism>
<evidence type="ECO:0000313" key="3">
    <source>
        <dbReference type="Proteomes" id="UP000828390"/>
    </source>
</evidence>
<reference evidence="2" key="1">
    <citation type="journal article" date="2019" name="bioRxiv">
        <title>The Genome of the Zebra Mussel, Dreissena polymorpha: A Resource for Invasive Species Research.</title>
        <authorList>
            <person name="McCartney M.A."/>
            <person name="Auch B."/>
            <person name="Kono T."/>
            <person name="Mallez S."/>
            <person name="Zhang Y."/>
            <person name="Obille A."/>
            <person name="Becker A."/>
            <person name="Abrahante J.E."/>
            <person name="Garbe J."/>
            <person name="Badalamenti J.P."/>
            <person name="Herman A."/>
            <person name="Mangelson H."/>
            <person name="Liachko I."/>
            <person name="Sullivan S."/>
            <person name="Sone E.D."/>
            <person name="Koren S."/>
            <person name="Silverstein K.A.T."/>
            <person name="Beckman K.B."/>
            <person name="Gohl D.M."/>
        </authorList>
    </citation>
    <scope>NUCLEOTIDE SEQUENCE</scope>
    <source>
        <strain evidence="2">Duluth1</strain>
        <tissue evidence="2">Whole animal</tissue>
    </source>
</reference>
<dbReference type="PANTHER" id="PTHR34239:SF2">
    <property type="entry name" value="TRANSPOSABLE ELEMENT P TRANSPOSASE_THAP9 CONSERVED DOMAIN-CONTAINING PROTEIN"/>
    <property type="match status" value="1"/>
</dbReference>
<comment type="caution">
    <text evidence="2">The sequence shown here is derived from an EMBL/GenBank/DDBJ whole genome shotgun (WGS) entry which is preliminary data.</text>
</comment>
<accession>A0A9D4K0V6</accession>
<dbReference type="PANTHER" id="PTHR34239">
    <property type="entry name" value="APPLE DOMAIN-CONTAINING PROTEIN"/>
    <property type="match status" value="1"/>
</dbReference>
<evidence type="ECO:0000313" key="2">
    <source>
        <dbReference type="EMBL" id="KAH3827283.1"/>
    </source>
</evidence>
<gene>
    <name evidence="2" type="ORF">DPMN_129214</name>
</gene>
<proteinExistence type="predicted"/>
<sequence>MADKAVQNLKHSTVSAVTGMKEPKAPAPSENAIASNTSSVKPGNSRQGPATNAYMTEVLDILRVLNSNANVQNERIEKQEHLFNEFMAACNEPMDDDGTYDDCYDVETEHEESSIESEQKSIFKQLSDKFYQHEQVDVDIHPDLASLVNNSFRNGISEHNLDDICKRIHRPENCDSLVKTRVNQGIWRLLKSYTQAEDAQLSAIQGVVLKASINMVKLVEKLGTSESEHVELGTTAIALLGHANKMMNTKRKELHNQDLDYKYHYLASASLPYTDLLYGNDTDVNNNVREINNMNRIGKVGRGGPMRGFSWGRRAGFNPYGLRGRGFRSRGRGNGPFRTEAFPKN</sequence>
<feature type="region of interest" description="Disordered" evidence="1">
    <location>
        <begin position="1"/>
        <end position="49"/>
    </location>
</feature>
<protein>
    <submittedName>
        <fullName evidence="2">Uncharacterized protein</fullName>
    </submittedName>
</protein>
<dbReference type="EMBL" id="JAIWYP010000005">
    <property type="protein sequence ID" value="KAH3827283.1"/>
    <property type="molecule type" value="Genomic_DNA"/>
</dbReference>